<proteinExistence type="inferred from homology"/>
<reference evidence="3 4" key="1">
    <citation type="submission" date="2018-10" db="EMBL/GenBank/DDBJ databases">
        <title>Fifty Aureobasidium pullulans genomes reveal a recombining polyextremotolerant generalist.</title>
        <authorList>
            <person name="Gostincar C."/>
            <person name="Turk M."/>
            <person name="Zajc J."/>
            <person name="Gunde-Cimerman N."/>
        </authorList>
    </citation>
    <scope>NUCLEOTIDE SEQUENCE [LARGE SCALE GENOMIC DNA]</scope>
    <source>
        <strain evidence="3 4">EXF-3863</strain>
    </source>
</reference>
<evidence type="ECO:0000313" key="3">
    <source>
        <dbReference type="EMBL" id="THZ24513.1"/>
    </source>
</evidence>
<dbReference type="PANTHER" id="PTHR13349">
    <property type="entry name" value="TRANSLATION MACHINERY-ASSOCIATED PROTEIN 16"/>
    <property type="match status" value="1"/>
</dbReference>
<dbReference type="Pfam" id="PF11176">
    <property type="entry name" value="Tma16"/>
    <property type="match status" value="1"/>
</dbReference>
<dbReference type="AlphaFoldDB" id="A0A4S9TJ04"/>
<comment type="caution">
    <text evidence="3">The sequence shown here is derived from an EMBL/GenBank/DDBJ whole genome shotgun (WGS) entry which is preliminary data.</text>
</comment>
<dbReference type="Gene3D" id="1.20.1440.170">
    <property type="entry name" value="Translation machinery-associated protein 16-like"/>
    <property type="match status" value="1"/>
</dbReference>
<evidence type="ECO:0008006" key="5">
    <source>
        <dbReference type="Google" id="ProtNLM"/>
    </source>
</evidence>
<dbReference type="EMBL" id="QZBM01000100">
    <property type="protein sequence ID" value="THZ24513.1"/>
    <property type="molecule type" value="Genomic_DNA"/>
</dbReference>
<evidence type="ECO:0000256" key="2">
    <source>
        <dbReference type="SAM" id="MobiDB-lite"/>
    </source>
</evidence>
<gene>
    <name evidence="3" type="ORF">D6C91_03287</name>
</gene>
<dbReference type="PANTHER" id="PTHR13349:SF2">
    <property type="entry name" value="TRANSLATION MACHINERY-ASSOCIATED PROTEIN 16"/>
    <property type="match status" value="1"/>
</dbReference>
<dbReference type="InterPro" id="IPR021346">
    <property type="entry name" value="Tma16"/>
</dbReference>
<dbReference type="InterPro" id="IPR038356">
    <property type="entry name" value="Tma16_sf"/>
</dbReference>
<accession>A0A4S9TJ04</accession>
<comment type="similarity">
    <text evidence="1">Belongs to the TMA16 family.</text>
</comment>
<feature type="region of interest" description="Disordered" evidence="2">
    <location>
        <begin position="168"/>
        <end position="187"/>
    </location>
</feature>
<evidence type="ECO:0000256" key="1">
    <source>
        <dbReference type="ARBA" id="ARBA00034127"/>
    </source>
</evidence>
<name>A0A4S9TJ04_AURPU</name>
<protein>
    <recommendedName>
        <fullName evidence="5">Translation machinery-associated protein 16</fullName>
    </recommendedName>
</protein>
<evidence type="ECO:0000313" key="4">
    <source>
        <dbReference type="Proteomes" id="UP000308005"/>
    </source>
</evidence>
<organism evidence="3 4">
    <name type="scientific">Aureobasidium pullulans</name>
    <name type="common">Black yeast</name>
    <name type="synonym">Pullularia pullulans</name>
    <dbReference type="NCBI Taxonomy" id="5580"/>
    <lineage>
        <taxon>Eukaryota</taxon>
        <taxon>Fungi</taxon>
        <taxon>Dikarya</taxon>
        <taxon>Ascomycota</taxon>
        <taxon>Pezizomycotina</taxon>
        <taxon>Dothideomycetes</taxon>
        <taxon>Dothideomycetidae</taxon>
        <taxon>Dothideales</taxon>
        <taxon>Saccotheciaceae</taxon>
        <taxon>Aureobasidium</taxon>
    </lineage>
</organism>
<dbReference type="Proteomes" id="UP000308005">
    <property type="component" value="Unassembled WGS sequence"/>
</dbReference>
<sequence length="246" mass="27872">MQVAPNKRGQTRSWRALGPTRSRWSFLPRSALSLQVDAARVRSLGFSAVVALEQRKTEIIHRYKKHTAMPSKFAKVQKQVSKKKGGALALHENSRDALRLRSAVARDDRVARLGAVREKANDVYLNRILFLQGEIPDPLRPLTDAEVHDAIARYLRREDDSLATLKAERRPGRPKSTRQTLLEQQQDQEQKEYESGLWIPDMQNEASLTKLRNWKGEWIALSPLTYVRVGKSGSIKESAFPPKGAA</sequence>
<dbReference type="GO" id="GO:0005634">
    <property type="term" value="C:nucleus"/>
    <property type="evidence" value="ECO:0007669"/>
    <property type="project" value="TreeGrafter"/>
</dbReference>